<evidence type="ECO:0000313" key="2">
    <source>
        <dbReference type="EMBL" id="CCA18188.1"/>
    </source>
</evidence>
<feature type="region of interest" description="Disordered" evidence="1">
    <location>
        <begin position="1450"/>
        <end position="1476"/>
    </location>
</feature>
<reference evidence="2" key="1">
    <citation type="journal article" date="2011" name="PLoS Biol.">
        <title>Gene gain and loss during evolution of obligate parasitism in the white rust pathogen of Arabidopsis thaliana.</title>
        <authorList>
            <person name="Kemen E."/>
            <person name="Gardiner A."/>
            <person name="Schultz-Larsen T."/>
            <person name="Kemen A.C."/>
            <person name="Balmuth A.L."/>
            <person name="Robert-Seilaniantz A."/>
            <person name="Bailey K."/>
            <person name="Holub E."/>
            <person name="Studholme D.J."/>
            <person name="Maclean D."/>
            <person name="Jones J.D."/>
        </authorList>
    </citation>
    <scope>NUCLEOTIDE SEQUENCE</scope>
</reference>
<feature type="compositionally biased region" description="Polar residues" evidence="1">
    <location>
        <begin position="873"/>
        <end position="911"/>
    </location>
</feature>
<gene>
    <name evidence="2" type="primary">AlNc14C46G3741</name>
    <name evidence="2" type="ORF">ALNC14_043310</name>
</gene>
<reference evidence="2" key="2">
    <citation type="submission" date="2011-02" db="EMBL/GenBank/DDBJ databases">
        <authorList>
            <person name="MacLean D."/>
        </authorList>
    </citation>
    <scope>NUCLEOTIDE SEQUENCE</scope>
</reference>
<accession>F0WAL7</accession>
<feature type="region of interest" description="Disordered" evidence="1">
    <location>
        <begin position="871"/>
        <end position="911"/>
    </location>
</feature>
<proteinExistence type="predicted"/>
<feature type="compositionally biased region" description="Low complexity" evidence="1">
    <location>
        <begin position="649"/>
        <end position="662"/>
    </location>
</feature>
<sequence length="1786" mass="193762">MRLNTAATDGTLWKIVSEASKVSDGDSKIDRSCRQPKFDRYKHDRKLPSIVNSRIAKFENMTTQPRAAGITATRDEVRQQNRTVVPNQNHSNIPSELRNTKTKYSDLKPAENSPRKITTKAGFSTARKPSTARHGRLRNHVQDKISATLVLIPSRSEYGLAANTIITSSHIVASQVEKKNACPVDTEPKIISVAGHQWSNVRGANSNTSKENIKPHPIKTKTINLKLAAYLARVGSFTGSPEQAMSVIPRGKSERMSDREPSTTTTKTWDAEKLRAEKTNCAKSQLAEFCDKLAAEKSLKDLKQDLSQSPSEMKLTTEQTKALPSQSRTSEHLCFKLEDSSQIGWKDSDCDHTRTSVELCSIETTVVLGQDVLLSCESSASPQEDFSAQKLSQESCCGKMPSLHDNNAFQYEESAPCKPQSSENSSPENAESKFLAKHEFALSKASIASPVIGIDEIIACDKEELSLTHSSPLQSDTHELNQNISDCDGKRPNSTAETQHSLIDAPLQLTSAFDEPSLWETGKSFVQVPVLQSGMVQGTEKSECSIAAPATNNLVMPIVDMAEVNTLQEPTAERIFTSHKTVATVENVPASTSIQSSYIINENFHELSSAANAQIPGCGLVLSKFNPVVQAPTSSEIEVRNKDQSPIYSGKSPPSSKQSSCSRTVIDRGAEIMFDSLDGLDATFQCEIFEESSTLALESSKELTENEDTACERSSNLCIPSDGDTGHLQNKTSEINPTERYPVFETSLVSETTTIPESLTVFDSPIHSKRPTIIEVPTAPETSRASGTSSATEAPTTSKSLSAPNLSILSKTPTLSEPSSTLNTPRALDTSGASSAPTKVMAPTAPDFPIPTVITICSETPTTLNTLRAPATRTVSKSPTFLETPSTSSVSRTSDTPTVPDSPILSQTTSRSETLNTLRAPATTTISKSPTVPYLPILLNAPILIETPTVSDLPIPTRTPTLSETTTPTNTSRASDTPTSVLVREISAESDLAICSYRSEAQTGASSDQATDSFHSCSSHSTPTSSITDVYNDSILSEVEPVSLPTTPKSTSSSDDSSAWKFLSMFSTKYGLKNENCDASTPRISSPSILTALRHSSNSCGCSEAILESLPSSTKSIYSGPGTPGTARPRELNLDTEEDGMLMDCLESFHSCSSPMTSVAVLLTPVERGDLPLADTEKVYDLLMISCQTIRDLGDEKPNSMKRWTSSAEHIVIDNATSSPSASTDQCRSSKLTTRDGLGCTTPVEVPSSTSEDFEHSTLKERISSSTSLHTLDDRVFTTSNKSSISSERVSTSNGIAFESTVKVQRNNLWSRWYFSKENSDQNLFHESQKSIISAGKCHPESDESSRLSILAKTDNDAATDQDEEFYLESKLSQYRKSSSIKTPHLLPTTPATPQSLPTTPHSDHSGEENRSSRNTNSVGNSPDSSHVPTEGLKDSLHIGMQALKTIFQMNSTTKADRSSDTTTSSSLSDREEQSITAGCKVSTKYGLGTVVACNLRSEAFVIVKLQAGSMPLMMYCRTAQNMHVIPALRHEWVTTPSGEGCVINYRATERKYLIELAVDPTNGRTKSKNEQFFAETDIYRHARVKRIPSFLTSASSSQSWKNSSTISCSSRGSSAHLSPLGSNGDTDSSPESIKTSSTGLFANVLRRAMTTSNEISSSTMQYVSTRNSVGQFVVTPYGHGTITDVDHAKEVAVVKMAHTNETRGVDIHAIKYVLKALVGMNVQTSKFGSGTVVAIRPENAIYTVKLTKSWAHPNQDRVIYVHENDLKKAGRYSTGLQYSTFKLWG</sequence>
<feature type="region of interest" description="Disordered" evidence="1">
    <location>
        <begin position="1379"/>
        <end position="1432"/>
    </location>
</feature>
<evidence type="ECO:0000256" key="1">
    <source>
        <dbReference type="SAM" id="MobiDB-lite"/>
    </source>
</evidence>
<feature type="region of interest" description="Disordered" evidence="1">
    <location>
        <begin position="242"/>
        <end position="267"/>
    </location>
</feature>
<feature type="compositionally biased region" description="Basic and acidic residues" evidence="1">
    <location>
        <begin position="1402"/>
        <end position="1412"/>
    </location>
</feature>
<feature type="compositionally biased region" description="Basic and acidic residues" evidence="1">
    <location>
        <begin position="251"/>
        <end position="261"/>
    </location>
</feature>
<dbReference type="HOGENOM" id="CLU_238466_0_0_1"/>
<feature type="compositionally biased region" description="Low complexity" evidence="1">
    <location>
        <begin position="1383"/>
        <end position="1394"/>
    </location>
</feature>
<feature type="region of interest" description="Disordered" evidence="1">
    <location>
        <begin position="632"/>
        <end position="662"/>
    </location>
</feature>
<name>F0WAL7_9STRA</name>
<organism evidence="2">
    <name type="scientific">Albugo laibachii Nc14</name>
    <dbReference type="NCBI Taxonomy" id="890382"/>
    <lineage>
        <taxon>Eukaryota</taxon>
        <taxon>Sar</taxon>
        <taxon>Stramenopiles</taxon>
        <taxon>Oomycota</taxon>
        <taxon>Peronosporomycetes</taxon>
        <taxon>Albuginales</taxon>
        <taxon>Albuginaceae</taxon>
        <taxon>Albugo</taxon>
    </lineage>
</organism>
<feature type="region of interest" description="Disordered" evidence="1">
    <location>
        <begin position="305"/>
        <end position="324"/>
    </location>
</feature>
<dbReference type="EMBL" id="FR824091">
    <property type="protein sequence ID" value="CCA18188.1"/>
    <property type="molecule type" value="Genomic_DNA"/>
</dbReference>
<feature type="region of interest" description="Disordered" evidence="1">
    <location>
        <begin position="950"/>
        <end position="980"/>
    </location>
</feature>
<feature type="region of interest" description="Disordered" evidence="1">
    <location>
        <begin position="1006"/>
        <end position="1025"/>
    </location>
</feature>
<feature type="compositionally biased region" description="Low complexity" evidence="1">
    <location>
        <begin position="956"/>
        <end position="977"/>
    </location>
</feature>
<feature type="compositionally biased region" description="Low complexity" evidence="1">
    <location>
        <begin position="1011"/>
        <end position="1025"/>
    </location>
</feature>
<feature type="compositionally biased region" description="Polar residues" evidence="1">
    <location>
        <begin position="1621"/>
        <end position="1636"/>
    </location>
</feature>
<protein>
    <submittedName>
        <fullName evidence="2">AlNc14C46G3741 protein</fullName>
    </submittedName>
</protein>
<feature type="compositionally biased region" description="Polar residues" evidence="1">
    <location>
        <begin position="780"/>
        <end position="824"/>
    </location>
</feature>
<feature type="region of interest" description="Disordered" evidence="1">
    <location>
        <begin position="1612"/>
        <end position="1636"/>
    </location>
</feature>
<feature type="compositionally biased region" description="Polar residues" evidence="1">
    <location>
        <begin position="1413"/>
        <end position="1428"/>
    </location>
</feature>
<feature type="region of interest" description="Disordered" evidence="1">
    <location>
        <begin position="771"/>
        <end position="845"/>
    </location>
</feature>